<dbReference type="InterPro" id="IPR029058">
    <property type="entry name" value="AB_hydrolase_fold"/>
</dbReference>
<dbReference type="PANTHER" id="PTHR38050">
    <property type="match status" value="1"/>
</dbReference>
<name>A0A6J6GTI2_9ZZZZ</name>
<keyword evidence="3" id="KW-0858">Xylan degradation</keyword>
<evidence type="ECO:0000256" key="5">
    <source>
        <dbReference type="ARBA" id="ARBA00022801"/>
    </source>
</evidence>
<dbReference type="EMBL" id="CAEZUV010000003">
    <property type="protein sequence ID" value="CAB4604406.1"/>
    <property type="molecule type" value="Genomic_DNA"/>
</dbReference>
<keyword evidence="2" id="KW-0964">Secreted</keyword>
<keyword evidence="4" id="KW-0732">Signal</keyword>
<evidence type="ECO:0000256" key="7">
    <source>
        <dbReference type="ARBA" id="ARBA00023326"/>
    </source>
</evidence>
<evidence type="ECO:0000256" key="6">
    <source>
        <dbReference type="ARBA" id="ARBA00023277"/>
    </source>
</evidence>
<evidence type="ECO:0000313" key="9">
    <source>
        <dbReference type="EMBL" id="CAB4604406.1"/>
    </source>
</evidence>
<dbReference type="InterPro" id="IPR003140">
    <property type="entry name" value="PLipase/COase/thioEstase"/>
</dbReference>
<dbReference type="SUPFAM" id="SSF53474">
    <property type="entry name" value="alpha/beta-Hydrolases"/>
    <property type="match status" value="1"/>
</dbReference>
<dbReference type="GO" id="GO:0005576">
    <property type="term" value="C:extracellular region"/>
    <property type="evidence" value="ECO:0007669"/>
    <property type="project" value="UniProtKB-SubCell"/>
</dbReference>
<dbReference type="GO" id="GO:0045493">
    <property type="term" value="P:xylan catabolic process"/>
    <property type="evidence" value="ECO:0007669"/>
    <property type="project" value="UniProtKB-KW"/>
</dbReference>
<feature type="domain" description="Phospholipase/carboxylesterase/thioesterase" evidence="8">
    <location>
        <begin position="109"/>
        <end position="203"/>
    </location>
</feature>
<gene>
    <name evidence="9" type="ORF">UFOPK1856_00045</name>
</gene>
<dbReference type="InterPro" id="IPR043595">
    <property type="entry name" value="FaeB/C/D"/>
</dbReference>
<proteinExistence type="predicted"/>
<comment type="subcellular location">
    <subcellularLocation>
        <location evidence="1">Secreted</location>
    </subcellularLocation>
</comment>
<dbReference type="Pfam" id="PF02230">
    <property type="entry name" value="Abhydrolase_2"/>
    <property type="match status" value="1"/>
</dbReference>
<organism evidence="9">
    <name type="scientific">freshwater metagenome</name>
    <dbReference type="NCBI Taxonomy" id="449393"/>
    <lineage>
        <taxon>unclassified sequences</taxon>
        <taxon>metagenomes</taxon>
        <taxon>ecological metagenomes</taxon>
    </lineage>
</organism>
<accession>A0A6J6GTI2</accession>
<evidence type="ECO:0000256" key="1">
    <source>
        <dbReference type="ARBA" id="ARBA00004613"/>
    </source>
</evidence>
<evidence type="ECO:0000259" key="8">
    <source>
        <dbReference type="Pfam" id="PF02230"/>
    </source>
</evidence>
<keyword evidence="6" id="KW-0119">Carbohydrate metabolism</keyword>
<protein>
    <submittedName>
        <fullName evidence="9">Unannotated protein</fullName>
    </submittedName>
</protein>
<sequence length="279" mass="30273">MKLRLLSVFALTLTFLTPATASSNYTVGGDRPVTVHLPDSLANPAPLLILLHSASTSGAHQENYMRLAPIAKKNGLIYIAPDGTSNLEGKRFWNASKSCCNRYSQEVDDLAYLNSLIDEISSITPVDPKRIYFIGHSNGAFMSYTFACKTQRVAAIVAIAGAMDQSPECSQATPVSLLNIHGTADKVIKLNGGVLNNHPYTSAATTIKTIAAVNQCSNPTTAKKDFEPTIKGTETTVINYTCDTHTHLQFWKIKDGSHSPKLPNDFAQLVISFLLKQSK</sequence>
<dbReference type="AlphaFoldDB" id="A0A6J6GTI2"/>
<keyword evidence="5" id="KW-0378">Hydrolase</keyword>
<dbReference type="Gene3D" id="3.40.50.1820">
    <property type="entry name" value="alpha/beta hydrolase"/>
    <property type="match status" value="1"/>
</dbReference>
<evidence type="ECO:0000256" key="2">
    <source>
        <dbReference type="ARBA" id="ARBA00022525"/>
    </source>
</evidence>
<evidence type="ECO:0000256" key="3">
    <source>
        <dbReference type="ARBA" id="ARBA00022651"/>
    </source>
</evidence>
<dbReference type="PANTHER" id="PTHR38050:SF2">
    <property type="entry name" value="FERULOYL ESTERASE C-RELATED"/>
    <property type="match status" value="1"/>
</dbReference>
<keyword evidence="7" id="KW-0624">Polysaccharide degradation</keyword>
<dbReference type="GO" id="GO:0030600">
    <property type="term" value="F:feruloyl esterase activity"/>
    <property type="evidence" value="ECO:0007669"/>
    <property type="project" value="InterPro"/>
</dbReference>
<evidence type="ECO:0000256" key="4">
    <source>
        <dbReference type="ARBA" id="ARBA00022729"/>
    </source>
</evidence>
<reference evidence="9" key="1">
    <citation type="submission" date="2020-05" db="EMBL/GenBank/DDBJ databases">
        <authorList>
            <person name="Chiriac C."/>
            <person name="Salcher M."/>
            <person name="Ghai R."/>
            <person name="Kavagutti S V."/>
        </authorList>
    </citation>
    <scope>NUCLEOTIDE SEQUENCE</scope>
</reference>